<reference evidence="1 2" key="1">
    <citation type="submission" date="2015-11" db="EMBL/GenBank/DDBJ databases">
        <title>Description and complete genome sequence of a novel strain predominating in hypersaline microbial mats and representing a new family of the Bacteriodetes phylum.</title>
        <authorList>
            <person name="Spring S."/>
            <person name="Bunk B."/>
            <person name="Sproer C."/>
            <person name="Klenk H.-P."/>
        </authorList>
    </citation>
    <scope>NUCLEOTIDE SEQUENCE [LARGE SCALE GENOMIC DNA]</scope>
    <source>
        <strain evidence="1 2">L21-Spi-D4</strain>
    </source>
</reference>
<accession>A0A0S2I0N0</accession>
<dbReference type="GO" id="GO:0006808">
    <property type="term" value="P:regulation of nitrogen utilization"/>
    <property type="evidence" value="ECO:0007669"/>
    <property type="project" value="InterPro"/>
</dbReference>
<dbReference type="Gene3D" id="3.30.70.120">
    <property type="match status" value="1"/>
</dbReference>
<dbReference type="OrthoDB" id="5517163at2"/>
<dbReference type="SUPFAM" id="SSF54913">
    <property type="entry name" value="GlnB-like"/>
    <property type="match status" value="1"/>
</dbReference>
<gene>
    <name evidence="1" type="ORF">L21SP5_02204</name>
</gene>
<dbReference type="KEGG" id="blq:L21SP5_02204"/>
<organism evidence="1 2">
    <name type="scientific">Salinivirga cyanobacteriivorans</name>
    <dbReference type="NCBI Taxonomy" id="1307839"/>
    <lineage>
        <taxon>Bacteria</taxon>
        <taxon>Pseudomonadati</taxon>
        <taxon>Bacteroidota</taxon>
        <taxon>Bacteroidia</taxon>
        <taxon>Bacteroidales</taxon>
        <taxon>Salinivirgaceae</taxon>
        <taxon>Salinivirga</taxon>
    </lineage>
</organism>
<dbReference type="PATRIC" id="fig|1307839.3.peg.2322"/>
<keyword evidence="2" id="KW-1185">Reference proteome</keyword>
<protein>
    <recommendedName>
        <fullName evidence="3">Nitrogen regulatory protein P-II</fullName>
    </recommendedName>
</protein>
<dbReference type="InterPro" id="IPR002187">
    <property type="entry name" value="N-reg_PII"/>
</dbReference>
<dbReference type="InterPro" id="IPR011322">
    <property type="entry name" value="N-reg_PII-like_a/b"/>
</dbReference>
<evidence type="ECO:0008006" key="3">
    <source>
        <dbReference type="Google" id="ProtNLM"/>
    </source>
</evidence>
<evidence type="ECO:0000313" key="1">
    <source>
        <dbReference type="EMBL" id="ALO15837.1"/>
    </source>
</evidence>
<evidence type="ECO:0000313" key="2">
    <source>
        <dbReference type="Proteomes" id="UP000064893"/>
    </source>
</evidence>
<name>A0A0S2I0N0_9BACT</name>
<dbReference type="Pfam" id="PF00543">
    <property type="entry name" value="P-II"/>
    <property type="match status" value="1"/>
</dbReference>
<dbReference type="RefSeq" id="WP_057953262.1">
    <property type="nucleotide sequence ID" value="NZ_CP013118.1"/>
</dbReference>
<dbReference type="PROSITE" id="PS51343">
    <property type="entry name" value="PII_GLNB_DOM"/>
    <property type="match status" value="1"/>
</dbReference>
<sequence>MKSVFIVFNQAHTEKVEYMLDYMEIKGFTQWIGVYGRGSQTGVPHMGTHTWPEQNNAILTMVENEKVNKLLENIQKIDAVNKDVGIRAFVWNIEQTV</sequence>
<dbReference type="AlphaFoldDB" id="A0A0S2I0N0"/>
<dbReference type="InterPro" id="IPR015867">
    <property type="entry name" value="N-reg_PII/ATP_PRibTrfase_C"/>
</dbReference>
<dbReference type="Proteomes" id="UP000064893">
    <property type="component" value="Chromosome"/>
</dbReference>
<dbReference type="NCBIfam" id="NF045581">
    <property type="entry name" value="PG0541_fam"/>
    <property type="match status" value="1"/>
</dbReference>
<dbReference type="EMBL" id="CP013118">
    <property type="protein sequence ID" value="ALO15837.1"/>
    <property type="molecule type" value="Genomic_DNA"/>
</dbReference>
<dbReference type="GO" id="GO:0030234">
    <property type="term" value="F:enzyme regulator activity"/>
    <property type="evidence" value="ECO:0007669"/>
    <property type="project" value="InterPro"/>
</dbReference>
<dbReference type="STRING" id="1307839.L21SP5_02204"/>
<proteinExistence type="predicted"/>